<feature type="compositionally biased region" description="Basic and acidic residues" evidence="1">
    <location>
        <begin position="1"/>
        <end position="11"/>
    </location>
</feature>
<evidence type="ECO:0000256" key="1">
    <source>
        <dbReference type="SAM" id="MobiDB-lite"/>
    </source>
</evidence>
<feature type="region of interest" description="Disordered" evidence="1">
    <location>
        <begin position="1"/>
        <end position="167"/>
    </location>
</feature>
<name>A0A1D1XF82_9ARAE</name>
<protein>
    <submittedName>
        <fullName evidence="2">Uncharacterized protein</fullName>
    </submittedName>
</protein>
<feature type="non-terminal residue" evidence="2">
    <location>
        <position position="1"/>
    </location>
</feature>
<evidence type="ECO:0000313" key="2">
    <source>
        <dbReference type="EMBL" id="JAT41057.1"/>
    </source>
</evidence>
<feature type="compositionally biased region" description="Basic and acidic residues" evidence="1">
    <location>
        <begin position="135"/>
        <end position="147"/>
    </location>
</feature>
<feature type="compositionally biased region" description="Basic and acidic residues" evidence="1">
    <location>
        <begin position="30"/>
        <end position="44"/>
    </location>
</feature>
<reference evidence="2" key="1">
    <citation type="submission" date="2015-07" db="EMBL/GenBank/DDBJ databases">
        <title>Transcriptome Assembly of Anthurium amnicola.</title>
        <authorList>
            <person name="Suzuki J."/>
        </authorList>
    </citation>
    <scope>NUCLEOTIDE SEQUENCE</scope>
</reference>
<sequence>GSRRNNSRDDGNAEYSSRRSNNNYGNSYDRNTKYNEPWVKKTDTEWQTGPTARTNDDSWGSKLQQPSSANAHWDSNYGTKKEEDSWGSNKGGSHSGFVGRGSKQEWNSYESKEENYSSNRGRNQQTKEVLSGRGDVLEHQEEQDSYRPSRKTSGGGDQSPLVAAPWW</sequence>
<proteinExistence type="predicted"/>
<accession>A0A1D1XF82</accession>
<dbReference type="AlphaFoldDB" id="A0A1D1XF82"/>
<dbReference type="EMBL" id="GDJX01026879">
    <property type="protein sequence ID" value="JAT41057.1"/>
    <property type="molecule type" value="Transcribed_RNA"/>
</dbReference>
<gene>
    <name evidence="2" type="ORF">g.33657</name>
</gene>
<organism evidence="2">
    <name type="scientific">Anthurium amnicola</name>
    <dbReference type="NCBI Taxonomy" id="1678845"/>
    <lineage>
        <taxon>Eukaryota</taxon>
        <taxon>Viridiplantae</taxon>
        <taxon>Streptophyta</taxon>
        <taxon>Embryophyta</taxon>
        <taxon>Tracheophyta</taxon>
        <taxon>Spermatophyta</taxon>
        <taxon>Magnoliopsida</taxon>
        <taxon>Liliopsida</taxon>
        <taxon>Araceae</taxon>
        <taxon>Pothoideae</taxon>
        <taxon>Potheae</taxon>
        <taxon>Anthurium</taxon>
    </lineage>
</organism>
<feature type="compositionally biased region" description="Low complexity" evidence="1">
    <location>
        <begin position="18"/>
        <end position="29"/>
    </location>
</feature>
<feature type="compositionally biased region" description="Polar residues" evidence="1">
    <location>
        <begin position="45"/>
        <end position="70"/>
    </location>
</feature>